<evidence type="ECO:0000313" key="4">
    <source>
        <dbReference type="Proteomes" id="UP000505377"/>
    </source>
</evidence>
<sequence length="82" mass="8131">MDDAELPPLARVAVFLTALAWAAAAALTVGRMSDLPVPVPDLPRPAVLGGSGQGVPAGTGSAEDDGGGPRWVAPVHDGAHGR</sequence>
<evidence type="ECO:0000256" key="2">
    <source>
        <dbReference type="SAM" id="Phobius"/>
    </source>
</evidence>
<keyword evidence="2" id="KW-1133">Transmembrane helix</keyword>
<evidence type="ECO:0000256" key="1">
    <source>
        <dbReference type="SAM" id="MobiDB-lite"/>
    </source>
</evidence>
<gene>
    <name evidence="3" type="ORF">HOP40_20375</name>
</gene>
<reference evidence="3 4" key="1">
    <citation type="submission" date="2020-05" db="EMBL/GenBank/DDBJ databases">
        <authorList>
            <person name="Mo P."/>
        </authorList>
    </citation>
    <scope>NUCLEOTIDE SEQUENCE [LARGE SCALE GENOMIC DNA]</scope>
    <source>
        <strain evidence="3 4">Gen01</strain>
    </source>
</reference>
<name>A0A6M6JN56_9PSEU</name>
<dbReference type="RefSeq" id="WP_172160954.1">
    <property type="nucleotide sequence ID" value="NZ_CP053564.1"/>
</dbReference>
<dbReference type="Proteomes" id="UP000505377">
    <property type="component" value="Chromosome"/>
</dbReference>
<feature type="transmembrane region" description="Helical" evidence="2">
    <location>
        <begin position="12"/>
        <end position="30"/>
    </location>
</feature>
<dbReference type="EMBL" id="CP053564">
    <property type="protein sequence ID" value="QJY47869.1"/>
    <property type="molecule type" value="Genomic_DNA"/>
</dbReference>
<keyword evidence="2" id="KW-0472">Membrane</keyword>
<dbReference type="KEGG" id="pbro:HOP40_20375"/>
<evidence type="ECO:0000313" key="3">
    <source>
        <dbReference type="EMBL" id="QJY47869.1"/>
    </source>
</evidence>
<dbReference type="AlphaFoldDB" id="A0A6M6JN56"/>
<keyword evidence="2" id="KW-0812">Transmembrane</keyword>
<organism evidence="3 4">
    <name type="scientific">Pseudonocardia broussonetiae</name>
    <dbReference type="NCBI Taxonomy" id="2736640"/>
    <lineage>
        <taxon>Bacteria</taxon>
        <taxon>Bacillati</taxon>
        <taxon>Actinomycetota</taxon>
        <taxon>Actinomycetes</taxon>
        <taxon>Pseudonocardiales</taxon>
        <taxon>Pseudonocardiaceae</taxon>
        <taxon>Pseudonocardia</taxon>
    </lineage>
</organism>
<accession>A0A6M6JN56</accession>
<proteinExistence type="predicted"/>
<protein>
    <submittedName>
        <fullName evidence="3">Uncharacterized protein</fullName>
    </submittedName>
</protein>
<keyword evidence="4" id="KW-1185">Reference proteome</keyword>
<feature type="region of interest" description="Disordered" evidence="1">
    <location>
        <begin position="34"/>
        <end position="82"/>
    </location>
</feature>